<organism evidence="1 2">
    <name type="scientific">Terrihabitans soli</name>
    <dbReference type="NCBI Taxonomy" id="708113"/>
    <lineage>
        <taxon>Bacteria</taxon>
        <taxon>Pseudomonadati</taxon>
        <taxon>Pseudomonadota</taxon>
        <taxon>Alphaproteobacteria</taxon>
        <taxon>Hyphomicrobiales</taxon>
        <taxon>Terrihabitans</taxon>
    </lineage>
</organism>
<sequence length="76" mass="8939">MQDRGMQETGELRLALGRLFRFRAEAIPDRVDCLEHGRAARLGRMRHYRFPERERTIAQGAEQVLNPYLGIWGGRW</sequence>
<evidence type="ECO:0000313" key="2">
    <source>
        <dbReference type="Proteomes" id="UP000515317"/>
    </source>
</evidence>
<dbReference type="AlphaFoldDB" id="A0A6S6QUQ4"/>
<accession>A0A6S6QUQ4</accession>
<protein>
    <submittedName>
        <fullName evidence="1">Uncharacterized protein</fullName>
    </submittedName>
</protein>
<evidence type="ECO:0000313" key="1">
    <source>
        <dbReference type="EMBL" id="BCJ91295.1"/>
    </source>
</evidence>
<reference evidence="1 2" key="1">
    <citation type="submission" date="2020-08" db="EMBL/GenBank/DDBJ databases">
        <title>Genome sequence of Rhizobiales bacterium strain IZ6.</title>
        <authorList>
            <person name="Nakai R."/>
            <person name="Naganuma T."/>
        </authorList>
    </citation>
    <scope>NUCLEOTIDE SEQUENCE [LARGE SCALE GENOMIC DNA]</scope>
    <source>
        <strain evidence="1 2">IZ6</strain>
    </source>
</reference>
<gene>
    <name evidence="1" type="ORF">IZ6_20300</name>
</gene>
<keyword evidence="2" id="KW-1185">Reference proteome</keyword>
<name>A0A6S6QUQ4_9HYPH</name>
<proteinExistence type="predicted"/>
<dbReference type="Proteomes" id="UP000515317">
    <property type="component" value="Chromosome"/>
</dbReference>
<dbReference type="EMBL" id="AP023361">
    <property type="protein sequence ID" value="BCJ91295.1"/>
    <property type="molecule type" value="Genomic_DNA"/>
</dbReference>
<dbReference type="KEGG" id="tso:IZ6_20300"/>